<name>A0A1R3KR59_9ROSI</name>
<gene>
    <name evidence="1" type="ORF">COLO4_05381</name>
</gene>
<reference evidence="2" key="1">
    <citation type="submission" date="2013-09" db="EMBL/GenBank/DDBJ databases">
        <title>Corchorus olitorius genome sequencing.</title>
        <authorList>
            <person name="Alam M."/>
            <person name="Haque M.S."/>
            <person name="Islam M.S."/>
            <person name="Emdad E.M."/>
            <person name="Islam M.M."/>
            <person name="Ahmed B."/>
            <person name="Halim A."/>
            <person name="Hossen Q.M.M."/>
            <person name="Hossain M.Z."/>
            <person name="Ahmed R."/>
            <person name="Khan M.M."/>
            <person name="Islam R."/>
            <person name="Rashid M.M."/>
            <person name="Khan S.A."/>
            <person name="Rahman M.S."/>
            <person name="Alam M."/>
            <person name="Yahiya A.S."/>
            <person name="Khan M.S."/>
            <person name="Azam M.S."/>
            <person name="Haque T."/>
            <person name="Lashkar M.Z.H."/>
            <person name="Akhand A.I."/>
            <person name="Morshed G."/>
            <person name="Roy S."/>
            <person name="Uddin K.S."/>
            <person name="Rabeya T."/>
            <person name="Hossain A.S."/>
            <person name="Chowdhury A."/>
            <person name="Snigdha A.R."/>
            <person name="Mortoza M.S."/>
            <person name="Matin S.A."/>
            <person name="Hoque S.M.E."/>
            <person name="Islam M.K."/>
            <person name="Roy D.K."/>
            <person name="Haider R."/>
            <person name="Moosa M.M."/>
            <person name="Elias S.M."/>
            <person name="Hasan A.M."/>
            <person name="Jahan S."/>
            <person name="Shafiuddin M."/>
            <person name="Mahmood N."/>
            <person name="Shommy N.S."/>
        </authorList>
    </citation>
    <scope>NUCLEOTIDE SEQUENCE [LARGE SCALE GENOMIC DNA]</scope>
    <source>
        <strain evidence="2">cv. O-4</strain>
    </source>
</reference>
<protein>
    <submittedName>
        <fullName evidence="1">Uncharacterized protein</fullName>
    </submittedName>
</protein>
<organism evidence="1 2">
    <name type="scientific">Corchorus olitorius</name>
    <dbReference type="NCBI Taxonomy" id="93759"/>
    <lineage>
        <taxon>Eukaryota</taxon>
        <taxon>Viridiplantae</taxon>
        <taxon>Streptophyta</taxon>
        <taxon>Embryophyta</taxon>
        <taxon>Tracheophyta</taxon>
        <taxon>Spermatophyta</taxon>
        <taxon>Magnoliopsida</taxon>
        <taxon>eudicotyledons</taxon>
        <taxon>Gunneridae</taxon>
        <taxon>Pentapetalae</taxon>
        <taxon>rosids</taxon>
        <taxon>malvids</taxon>
        <taxon>Malvales</taxon>
        <taxon>Malvaceae</taxon>
        <taxon>Grewioideae</taxon>
        <taxon>Apeibeae</taxon>
        <taxon>Corchorus</taxon>
    </lineage>
</organism>
<dbReference type="Proteomes" id="UP000187203">
    <property type="component" value="Unassembled WGS sequence"/>
</dbReference>
<proteinExistence type="predicted"/>
<evidence type="ECO:0000313" key="2">
    <source>
        <dbReference type="Proteomes" id="UP000187203"/>
    </source>
</evidence>
<comment type="caution">
    <text evidence="1">The sequence shown here is derived from an EMBL/GenBank/DDBJ whole genome shotgun (WGS) entry which is preliminary data.</text>
</comment>
<keyword evidence="2" id="KW-1185">Reference proteome</keyword>
<sequence length="34" mass="3847">MEEIESELYREGGVSAVCFVFEMRSTWGAGYKAN</sequence>
<evidence type="ECO:0000313" key="1">
    <source>
        <dbReference type="EMBL" id="OMP09539.1"/>
    </source>
</evidence>
<dbReference type="AlphaFoldDB" id="A0A1R3KR59"/>
<dbReference type="EMBL" id="AWUE01012329">
    <property type="protein sequence ID" value="OMP09539.1"/>
    <property type="molecule type" value="Genomic_DNA"/>
</dbReference>
<accession>A0A1R3KR59</accession>